<name>A0A4Y8INI2_9BACI</name>
<keyword evidence="4" id="KW-1185">Reference proteome</keyword>
<dbReference type="SUPFAM" id="SSF51735">
    <property type="entry name" value="NAD(P)-binding Rossmann-fold domains"/>
    <property type="match status" value="1"/>
</dbReference>
<gene>
    <name evidence="3" type="ORF">E3U55_08160</name>
</gene>
<proteinExistence type="inferred from homology"/>
<evidence type="ECO:0000259" key="2">
    <source>
        <dbReference type="Pfam" id="PF01370"/>
    </source>
</evidence>
<dbReference type="EMBL" id="SOPW01000007">
    <property type="protein sequence ID" value="TFB21789.1"/>
    <property type="molecule type" value="Genomic_DNA"/>
</dbReference>
<reference evidence="3 4" key="1">
    <citation type="submission" date="2019-03" db="EMBL/GenBank/DDBJ databases">
        <authorList>
            <person name="He R.-H."/>
        </authorList>
    </citation>
    <scope>NUCLEOTIDE SEQUENCE [LARGE SCALE GENOMIC DNA]</scope>
    <source>
        <strain evidence="4">SH 714</strain>
    </source>
</reference>
<dbReference type="Proteomes" id="UP000297975">
    <property type="component" value="Unassembled WGS sequence"/>
</dbReference>
<dbReference type="AlphaFoldDB" id="A0A4Y8INI2"/>
<dbReference type="InterPro" id="IPR036291">
    <property type="entry name" value="NAD(P)-bd_dom_sf"/>
</dbReference>
<evidence type="ECO:0000313" key="4">
    <source>
        <dbReference type="Proteomes" id="UP000297975"/>
    </source>
</evidence>
<organism evidence="3 4">
    <name type="scientific">Filobacillus milosensis</name>
    <dbReference type="NCBI Taxonomy" id="94137"/>
    <lineage>
        <taxon>Bacteria</taxon>
        <taxon>Bacillati</taxon>
        <taxon>Bacillota</taxon>
        <taxon>Bacilli</taxon>
        <taxon>Bacillales</taxon>
        <taxon>Bacillaceae</taxon>
        <taxon>Filobacillus</taxon>
    </lineage>
</organism>
<dbReference type="InterPro" id="IPR001509">
    <property type="entry name" value="Epimerase_deHydtase"/>
</dbReference>
<comment type="caution">
    <text evidence="3">The sequence shown here is derived from an EMBL/GenBank/DDBJ whole genome shotgun (WGS) entry which is preliminary data.</text>
</comment>
<evidence type="ECO:0000256" key="1">
    <source>
        <dbReference type="ARBA" id="ARBA00007637"/>
    </source>
</evidence>
<dbReference type="Gene3D" id="3.40.50.720">
    <property type="entry name" value="NAD(P)-binding Rossmann-like Domain"/>
    <property type="match status" value="1"/>
</dbReference>
<dbReference type="OrthoDB" id="9809586at2"/>
<dbReference type="PANTHER" id="PTHR43000">
    <property type="entry name" value="DTDP-D-GLUCOSE 4,6-DEHYDRATASE-RELATED"/>
    <property type="match status" value="1"/>
</dbReference>
<comment type="similarity">
    <text evidence="1">Belongs to the NAD(P)-dependent epimerase/dehydratase family.</text>
</comment>
<protein>
    <submittedName>
        <fullName evidence="3">NAD-dependent epimerase/dehydratase family protein</fullName>
    </submittedName>
</protein>
<dbReference type="Pfam" id="PF01370">
    <property type="entry name" value="Epimerase"/>
    <property type="match status" value="1"/>
</dbReference>
<evidence type="ECO:0000313" key="3">
    <source>
        <dbReference type="EMBL" id="TFB21789.1"/>
    </source>
</evidence>
<sequence length="337" mass="38886">MMKVFIIGGTNFMGPHVVNILNERGHEVLVFHRGNHNIDLKNGVEELLGNREELEKYREQIKAFNPDVVLDMICMFERNVEQLEKALEGIVKRLVLISSADVYRAFEVINKVTEGPIQPMPLKEDSELRTQRYPFKGKMDNDFANEYDKIPVEEKAMGSDKFDTTILRLPMVYGANDPNRRFMSYIHRMNDNRPHLVLDERLANARYSMSFSKNVAHAIVMAIENQDMAGHTLNISDNDTVPVLEWVKRIAKLMEWDGNIVVAKPGEFQDEIGMNTDQDLVIDSSLIREQFNYKEVILLNEGLRETIVSELNHPPEEDLAKMFDYEKEDEVVALSKK</sequence>
<accession>A0A4Y8INI2</accession>
<feature type="domain" description="NAD-dependent epimerase/dehydratase" evidence="2">
    <location>
        <begin position="4"/>
        <end position="235"/>
    </location>
</feature>